<evidence type="ECO:0000259" key="2">
    <source>
        <dbReference type="Pfam" id="PF01695"/>
    </source>
</evidence>
<dbReference type="eggNOG" id="COG1484">
    <property type="taxonomic scope" value="Bacteria"/>
</dbReference>
<dbReference type="GO" id="GO:0005524">
    <property type="term" value="F:ATP binding"/>
    <property type="evidence" value="ECO:0007669"/>
    <property type="project" value="UniProtKB-KW"/>
</dbReference>
<accession>A4WTL0</accession>
<dbReference type="InterPro" id="IPR002611">
    <property type="entry name" value="IstB_ATP-bd"/>
</dbReference>
<evidence type="ECO:0000256" key="1">
    <source>
        <dbReference type="SAM" id="MobiDB-lite"/>
    </source>
</evidence>
<dbReference type="HOGENOM" id="CLU_062999_5_0_5"/>
<protein>
    <submittedName>
        <fullName evidence="3">IstB domain protein ATP-binding protein</fullName>
    </submittedName>
</protein>
<sequence length="167" mass="18030">MMDLAHDRLVQLCEDLKLHGVADGYAALAAAAAEQGRSFTDYLEAVLQAERDFRRARSAATMVRMAGFPAVKTLESYDFKFATSAPKRQIEQLAALAFGARKENVVFLGPSGVGKTQVSIASRVRCHGEVAEAYGFAEVIADRTRFPARREPGQGVAANQAGSGRRP</sequence>
<organism evidence="3">
    <name type="scientific">Cereibacter sphaeroides (strain ATCC 17025 / ATH 2.4.3)</name>
    <name type="common">Rhodobacter sphaeroides</name>
    <dbReference type="NCBI Taxonomy" id="349102"/>
    <lineage>
        <taxon>Bacteria</taxon>
        <taxon>Pseudomonadati</taxon>
        <taxon>Pseudomonadota</taxon>
        <taxon>Alphaproteobacteria</taxon>
        <taxon>Rhodobacterales</taxon>
        <taxon>Paracoccaceae</taxon>
        <taxon>Cereibacter</taxon>
    </lineage>
</organism>
<keyword evidence="3" id="KW-0547">Nucleotide-binding</keyword>
<name>A4WTL0_CERS5</name>
<gene>
    <name evidence="3" type="ordered locus">Rsph17025_1833</name>
</gene>
<evidence type="ECO:0000313" key="3">
    <source>
        <dbReference type="EMBL" id="ABP70724.1"/>
    </source>
</evidence>
<dbReference type="EMBL" id="CP000661">
    <property type="protein sequence ID" value="ABP70724.1"/>
    <property type="molecule type" value="Genomic_DNA"/>
</dbReference>
<dbReference type="BioCyc" id="RSPH349102:G1G8M-1893-MONOMER"/>
<dbReference type="AlphaFoldDB" id="A4WTL0"/>
<feature type="domain" description="IstB-like ATP-binding" evidence="2">
    <location>
        <begin position="14"/>
        <end position="122"/>
    </location>
</feature>
<keyword evidence="3" id="KW-0067">ATP-binding</keyword>
<feature type="region of interest" description="Disordered" evidence="1">
    <location>
        <begin position="148"/>
        <end position="167"/>
    </location>
</feature>
<proteinExistence type="predicted"/>
<dbReference type="KEGG" id="rsq:Rsph17025_1833"/>
<dbReference type="InterPro" id="IPR027417">
    <property type="entry name" value="P-loop_NTPase"/>
</dbReference>
<dbReference type="STRING" id="349102.Rsph17025_1833"/>
<dbReference type="Gene3D" id="3.40.50.300">
    <property type="entry name" value="P-loop containing nucleotide triphosphate hydrolases"/>
    <property type="match status" value="1"/>
</dbReference>
<dbReference type="Pfam" id="PF01695">
    <property type="entry name" value="IstB_IS21"/>
    <property type="match status" value="1"/>
</dbReference>
<reference evidence="3" key="1">
    <citation type="submission" date="2007-04" db="EMBL/GenBank/DDBJ databases">
        <title>Complete sequence of chromosome of Rhodobacter sphaeroides ATCC 17025.</title>
        <authorList>
            <consortium name="US DOE Joint Genome Institute"/>
            <person name="Copeland A."/>
            <person name="Lucas S."/>
            <person name="Lapidus A."/>
            <person name="Barry K."/>
            <person name="Detter J.C."/>
            <person name="Glavina del Rio T."/>
            <person name="Hammon N."/>
            <person name="Israni S."/>
            <person name="Dalin E."/>
            <person name="Tice H."/>
            <person name="Pitluck S."/>
            <person name="Chertkov O."/>
            <person name="Brettin T."/>
            <person name="Bruce D."/>
            <person name="Han C."/>
            <person name="Schmutz J."/>
            <person name="Larimer F."/>
            <person name="Land M."/>
            <person name="Hauser L."/>
            <person name="Kyrpides N."/>
            <person name="Kim E."/>
            <person name="Richardson P."/>
            <person name="Mackenzie C."/>
            <person name="Choudhary M."/>
            <person name="Donohue T.J."/>
            <person name="Kaplan S."/>
        </authorList>
    </citation>
    <scope>NUCLEOTIDE SEQUENCE [LARGE SCALE GENOMIC DNA]</scope>
    <source>
        <strain evidence="3">ATCC 17025</strain>
    </source>
</reference>